<dbReference type="Proteomes" id="UP000048965">
    <property type="component" value="Unassembled WGS sequence"/>
</dbReference>
<reference evidence="2 3" key="2">
    <citation type="journal article" date="2015" name="Stand. Genomic Sci.">
        <title>Draft genome sequence of marine-derived Streptomyces sp. TP-A0598, a producer of anti-MRSA antibiotic lydicamycins.</title>
        <authorList>
            <person name="Komaki H."/>
            <person name="Ichikawa N."/>
            <person name="Hosoyama A."/>
            <person name="Fujita N."/>
            <person name="Igarashi Y."/>
        </authorList>
    </citation>
    <scope>NUCLEOTIDE SEQUENCE [LARGE SCALE GENOMIC DNA]</scope>
    <source>
        <strain evidence="2 3">NBRC 110027</strain>
    </source>
</reference>
<evidence type="ECO:0000313" key="3">
    <source>
        <dbReference type="Proteomes" id="UP000048965"/>
    </source>
</evidence>
<keyword evidence="3" id="KW-1185">Reference proteome</keyword>
<feature type="chain" id="PRO_5006068557" evidence="1">
    <location>
        <begin position="32"/>
        <end position="126"/>
    </location>
</feature>
<name>A0A0P4RAD4_9ACTN</name>
<organism evidence="2 3">
    <name type="scientific">Streptomyces lydicamycinicus</name>
    <dbReference type="NCBI Taxonomy" id="1546107"/>
    <lineage>
        <taxon>Bacteria</taxon>
        <taxon>Bacillati</taxon>
        <taxon>Actinomycetota</taxon>
        <taxon>Actinomycetes</taxon>
        <taxon>Kitasatosporales</taxon>
        <taxon>Streptomycetaceae</taxon>
        <taxon>Streptomyces</taxon>
    </lineage>
</organism>
<dbReference type="RefSeq" id="WP_158894623.1">
    <property type="nucleotide sequence ID" value="NZ_BBNO01000007.1"/>
</dbReference>
<evidence type="ECO:0000256" key="1">
    <source>
        <dbReference type="SAM" id="SignalP"/>
    </source>
</evidence>
<feature type="signal peptide" evidence="1">
    <location>
        <begin position="1"/>
        <end position="31"/>
    </location>
</feature>
<dbReference type="OrthoDB" id="4239127at2"/>
<proteinExistence type="predicted"/>
<dbReference type="AlphaFoldDB" id="A0A0P4RAD4"/>
<gene>
    <name evidence="2" type="ORF">TPA0598_07_01660</name>
</gene>
<comment type="caution">
    <text evidence="2">The sequence shown here is derived from an EMBL/GenBank/DDBJ whole genome shotgun (WGS) entry which is preliminary data.</text>
</comment>
<dbReference type="EMBL" id="BBNO01000007">
    <property type="protein sequence ID" value="GAO10442.1"/>
    <property type="molecule type" value="Genomic_DNA"/>
</dbReference>
<accession>A0A0P4RAD4</accession>
<protein>
    <submittedName>
        <fullName evidence="2">Uncharacterized protein</fullName>
    </submittedName>
</protein>
<sequence length="126" mass="13780">MRSKKRSLAYGAATLGLALAGAVLTAPSATAASDNYLQFDHQAASLIDTCYEWQGPEGIEKKNYCHNVRPVGDSWKAYFPAEATGVTVQVHWSGGSTPLYIKEPDKNHCYRIEGILPNIHVLDLKC</sequence>
<reference evidence="3" key="1">
    <citation type="submission" date="2014-09" db="EMBL/GenBank/DDBJ databases">
        <title>Whole genome shotgun sequence of Streptomyces sp. NBRC 110027.</title>
        <authorList>
            <person name="Komaki H."/>
            <person name="Ichikawa N."/>
            <person name="Katano-Makiyama Y."/>
            <person name="Hosoyama A."/>
            <person name="Hashimoto M."/>
            <person name="Uohara A."/>
            <person name="Kitahashi Y."/>
            <person name="Ohji S."/>
            <person name="Kimura A."/>
            <person name="Yamazoe A."/>
            <person name="Igarashi Y."/>
            <person name="Fujita N."/>
        </authorList>
    </citation>
    <scope>NUCLEOTIDE SEQUENCE [LARGE SCALE GENOMIC DNA]</scope>
    <source>
        <strain evidence="3">NBRC 110027</strain>
    </source>
</reference>
<evidence type="ECO:0000313" key="2">
    <source>
        <dbReference type="EMBL" id="GAO10442.1"/>
    </source>
</evidence>
<keyword evidence="1" id="KW-0732">Signal</keyword>